<feature type="domain" description="BD-FAE-like" evidence="2">
    <location>
        <begin position="36"/>
        <end position="203"/>
    </location>
</feature>
<evidence type="ECO:0000256" key="1">
    <source>
        <dbReference type="ARBA" id="ARBA00022801"/>
    </source>
</evidence>
<evidence type="ECO:0000259" key="2">
    <source>
        <dbReference type="Pfam" id="PF20434"/>
    </source>
</evidence>
<dbReference type="Pfam" id="PF20434">
    <property type="entry name" value="BD-FAE"/>
    <property type="match status" value="1"/>
</dbReference>
<dbReference type="GO" id="GO:0016787">
    <property type="term" value="F:hydrolase activity"/>
    <property type="evidence" value="ECO:0007669"/>
    <property type="project" value="UniProtKB-KW"/>
</dbReference>
<protein>
    <submittedName>
        <fullName evidence="3">Alpha/beta hydrolase</fullName>
    </submittedName>
</protein>
<sequence>MSEDLSILSRTANPPDLSLSYGDHADQVADIRYGSKGSELPLLVLIHGGFWKPEYDRAHAEAMSCALAEAGWTTLTLEYRRVSGQPDVTLDDVMSALTTLPARVQRHNAQVILIGHSAGGHLVLWAAARCAQLGLPLVLQGVVALAPAVDLQMAHALNLGDGAVLRFLGQDPVQRPDVNPMHLPTPTAAVTIIQGDDDEIVPPVVAASYCAAFPNTRLVSLPDCGHFAVIDPATVAWEAVVHELRSLA</sequence>
<organism evidence="3 4">
    <name type="scientific">Undibacterium flavidum</name>
    <dbReference type="NCBI Taxonomy" id="2762297"/>
    <lineage>
        <taxon>Bacteria</taxon>
        <taxon>Pseudomonadati</taxon>
        <taxon>Pseudomonadota</taxon>
        <taxon>Betaproteobacteria</taxon>
        <taxon>Burkholderiales</taxon>
        <taxon>Oxalobacteraceae</taxon>
        <taxon>Undibacterium</taxon>
    </lineage>
</organism>
<evidence type="ECO:0000313" key="3">
    <source>
        <dbReference type="EMBL" id="MBC3875174.1"/>
    </source>
</evidence>
<gene>
    <name evidence="3" type="ORF">H8K55_16425</name>
</gene>
<keyword evidence="1 3" id="KW-0378">Hydrolase</keyword>
<dbReference type="SUPFAM" id="SSF53474">
    <property type="entry name" value="alpha/beta-Hydrolases"/>
    <property type="match status" value="1"/>
</dbReference>
<dbReference type="RefSeq" id="WP_186943146.1">
    <property type="nucleotide sequence ID" value="NZ_JACOGA010000016.1"/>
</dbReference>
<reference evidence="3 4" key="1">
    <citation type="submission" date="2020-08" db="EMBL/GenBank/DDBJ databases">
        <title>Novel species isolated from subtropical streams in China.</title>
        <authorList>
            <person name="Lu H."/>
        </authorList>
    </citation>
    <scope>NUCLEOTIDE SEQUENCE [LARGE SCALE GENOMIC DNA]</scope>
    <source>
        <strain evidence="3 4">LX15W</strain>
    </source>
</reference>
<name>A0ABR6YF30_9BURK</name>
<dbReference type="InterPro" id="IPR050300">
    <property type="entry name" value="GDXG_lipolytic_enzyme"/>
</dbReference>
<dbReference type="InterPro" id="IPR049492">
    <property type="entry name" value="BD-FAE-like_dom"/>
</dbReference>
<evidence type="ECO:0000313" key="4">
    <source>
        <dbReference type="Proteomes" id="UP000624279"/>
    </source>
</evidence>
<dbReference type="PANTHER" id="PTHR48081">
    <property type="entry name" value="AB HYDROLASE SUPERFAMILY PROTEIN C4A8.06C"/>
    <property type="match status" value="1"/>
</dbReference>
<proteinExistence type="predicted"/>
<dbReference type="InterPro" id="IPR029058">
    <property type="entry name" value="AB_hydrolase_fold"/>
</dbReference>
<comment type="caution">
    <text evidence="3">The sequence shown here is derived from an EMBL/GenBank/DDBJ whole genome shotgun (WGS) entry which is preliminary data.</text>
</comment>
<dbReference type="Gene3D" id="3.40.50.1820">
    <property type="entry name" value="alpha/beta hydrolase"/>
    <property type="match status" value="1"/>
</dbReference>
<keyword evidence="4" id="KW-1185">Reference proteome</keyword>
<accession>A0ABR6YF30</accession>
<dbReference type="EMBL" id="JACOGA010000016">
    <property type="protein sequence ID" value="MBC3875174.1"/>
    <property type="molecule type" value="Genomic_DNA"/>
</dbReference>
<dbReference type="Proteomes" id="UP000624279">
    <property type="component" value="Unassembled WGS sequence"/>
</dbReference>